<dbReference type="AlphaFoldDB" id="A0A0Y7I845"/>
<dbReference type="InterPro" id="IPR001387">
    <property type="entry name" value="Cro/C1-type_HTH"/>
</dbReference>
<dbReference type="PANTHER" id="PTHR40661">
    <property type="match status" value="1"/>
</dbReference>
<dbReference type="SUPFAM" id="SSF47413">
    <property type="entry name" value="lambda repressor-like DNA-binding domains"/>
    <property type="match status" value="1"/>
</dbReference>
<dbReference type="EMBL" id="JMQP01000002">
    <property type="protein sequence ID" value="KIS35633.1"/>
    <property type="molecule type" value="Genomic_DNA"/>
</dbReference>
<keyword evidence="3" id="KW-0804">Transcription</keyword>
<proteinExistence type="predicted"/>
<dbReference type="CDD" id="cd06529">
    <property type="entry name" value="S24_LexA-like"/>
    <property type="match status" value="1"/>
</dbReference>
<comment type="caution">
    <text evidence="5">The sequence shown here is derived from an EMBL/GenBank/DDBJ whole genome shotgun (WGS) entry which is preliminary data.</text>
</comment>
<dbReference type="InterPro" id="IPR015927">
    <property type="entry name" value="Peptidase_S24_S26A/B/C"/>
</dbReference>
<dbReference type="PROSITE" id="PS50943">
    <property type="entry name" value="HTH_CROC1"/>
    <property type="match status" value="1"/>
</dbReference>
<dbReference type="InterPro" id="IPR039418">
    <property type="entry name" value="LexA-like"/>
</dbReference>
<evidence type="ECO:0000256" key="1">
    <source>
        <dbReference type="ARBA" id="ARBA00023015"/>
    </source>
</evidence>
<dbReference type="GO" id="GO:0003677">
    <property type="term" value="F:DNA binding"/>
    <property type="evidence" value="ECO:0007669"/>
    <property type="project" value="UniProtKB-KW"/>
</dbReference>
<dbReference type="PANTHER" id="PTHR40661:SF3">
    <property type="entry name" value="FELS-1 PROPHAGE TRANSCRIPTIONAL REGULATOR"/>
    <property type="match status" value="1"/>
</dbReference>
<evidence type="ECO:0000256" key="3">
    <source>
        <dbReference type="ARBA" id="ARBA00023163"/>
    </source>
</evidence>
<dbReference type="Gene3D" id="2.10.109.10">
    <property type="entry name" value="Umud Fragment, subunit A"/>
    <property type="match status" value="1"/>
</dbReference>
<dbReference type="SUPFAM" id="SSF51306">
    <property type="entry name" value="LexA/Signal peptidase"/>
    <property type="match status" value="1"/>
</dbReference>
<sequence length="250" mass="28367">MSEAEQRLFEIKTRLKSIYETKKKNLGLTQAKIANLLDIKTQGGVSHYMNPNSKQPISKETIIKFASILDVEPSDIDPDISEDFTTLVTKAKEFSEPIATDSIKLTLLDNHLAAGDGVINLDYPDAIRSIEFSRDKFMEIFQRKTANNLSIAIIDGNSMYNPNNAEMSLKHGDIVAIDRTINDFKDDGIYAFVYEGKARIKRLQYLSGYRLKVISDNPSYEPEILEKYQVEQIHFVGKLIKKLTLDIVDL</sequence>
<organism evidence="5 6">
    <name type="scientific">Haemophilus influenzae</name>
    <dbReference type="NCBI Taxonomy" id="727"/>
    <lineage>
        <taxon>Bacteria</taxon>
        <taxon>Pseudomonadati</taxon>
        <taxon>Pseudomonadota</taxon>
        <taxon>Gammaproteobacteria</taxon>
        <taxon>Pasteurellales</taxon>
        <taxon>Pasteurellaceae</taxon>
        <taxon>Haemophilus</taxon>
    </lineage>
</organism>
<protein>
    <submittedName>
        <fullName evidence="5">Peptidase S24-like protein</fullName>
    </submittedName>
</protein>
<name>A0A0Y7I845_HAEIF</name>
<evidence type="ECO:0000313" key="6">
    <source>
        <dbReference type="Proteomes" id="UP000050700"/>
    </source>
</evidence>
<evidence type="ECO:0000256" key="2">
    <source>
        <dbReference type="ARBA" id="ARBA00023125"/>
    </source>
</evidence>
<dbReference type="Gene3D" id="1.10.260.40">
    <property type="entry name" value="lambda repressor-like DNA-binding domains"/>
    <property type="match status" value="1"/>
</dbReference>
<accession>A0A0Y7I845</accession>
<gene>
    <name evidence="5" type="ORF">NTHI1209_01240</name>
</gene>
<dbReference type="PATRIC" id="fig|727.582.peg.1139"/>
<evidence type="ECO:0000259" key="4">
    <source>
        <dbReference type="PROSITE" id="PS50943"/>
    </source>
</evidence>
<dbReference type="InterPro" id="IPR010982">
    <property type="entry name" value="Lambda_DNA-bd_dom_sf"/>
</dbReference>
<reference evidence="5 6" key="1">
    <citation type="submission" date="2014-05" db="EMBL/GenBank/DDBJ databases">
        <title>Methylome analysis of the phasevarions of Haemophilus influenzae.</title>
        <authorList>
            <person name="Atack J.M."/>
            <person name="Fox K.L."/>
            <person name="Power P.M."/>
            <person name="Clark T."/>
            <person name="Jurcisek J."/>
            <person name="Korlach J."/>
            <person name="Bakaletz L.O."/>
            <person name="Jennings M.P."/>
        </authorList>
    </citation>
    <scope>NUCLEOTIDE SEQUENCE [LARGE SCALE GENOMIC DNA]</scope>
    <source>
        <strain evidence="5 6">1209</strain>
    </source>
</reference>
<keyword evidence="2" id="KW-0238">DNA-binding</keyword>
<dbReference type="InterPro" id="IPR036286">
    <property type="entry name" value="LexA/Signal_pep-like_sf"/>
</dbReference>
<keyword evidence="1" id="KW-0805">Transcription regulation</keyword>
<dbReference type="Proteomes" id="UP000050700">
    <property type="component" value="Unassembled WGS sequence"/>
</dbReference>
<evidence type="ECO:0000313" key="5">
    <source>
        <dbReference type="EMBL" id="KIS35633.1"/>
    </source>
</evidence>
<feature type="domain" description="HTH cro/C1-type" evidence="4">
    <location>
        <begin position="24"/>
        <end position="76"/>
    </location>
</feature>
<dbReference type="Pfam" id="PF00717">
    <property type="entry name" value="Peptidase_S24"/>
    <property type="match status" value="1"/>
</dbReference>
<dbReference type="RefSeq" id="WP_046067597.1">
    <property type="nucleotide sequence ID" value="NZ_CP135751.1"/>
</dbReference>